<organism evidence="2">
    <name type="scientific">Ralstonia syzygii R24</name>
    <dbReference type="NCBI Taxonomy" id="907261"/>
    <lineage>
        <taxon>Bacteria</taxon>
        <taxon>Pseudomonadati</taxon>
        <taxon>Pseudomonadota</taxon>
        <taxon>Betaproteobacteria</taxon>
        <taxon>Burkholderiales</taxon>
        <taxon>Burkholderiaceae</taxon>
        <taxon>Ralstonia</taxon>
        <taxon>Ralstonia solanacearum species complex</taxon>
    </lineage>
</organism>
<proteinExistence type="predicted"/>
<name>G3AAS6_9RALS</name>
<feature type="compositionally biased region" description="Low complexity" evidence="1">
    <location>
        <begin position="50"/>
        <end position="64"/>
    </location>
</feature>
<protein>
    <submittedName>
        <fullName evidence="2">Uncharacterized protein</fullName>
    </submittedName>
</protein>
<reference evidence="2" key="2">
    <citation type="submission" date="2011-04" db="EMBL/GenBank/DDBJ databases">
        <authorList>
            <person name="Genoscope - CEA"/>
        </authorList>
    </citation>
    <scope>NUCLEOTIDE SEQUENCE</scope>
    <source>
        <strain evidence="2">R24</strain>
    </source>
</reference>
<dbReference type="AlphaFoldDB" id="G3AAS6"/>
<reference evidence="2" key="1">
    <citation type="journal article" date="2011" name="PLoS ONE">
        <title>Ralstonia syzygii, the Blood Disease Bacterium and some Asian R. solanacearum strains form a single genomic species despite divergent lifestyles.</title>
        <authorList>
            <person name="Remenant B."/>
            <person name="de Cambiaire J.C."/>
            <person name="Cellier G."/>
            <person name="Jacobs J.M."/>
            <person name="Mangenot S."/>
            <person name="Barbe V."/>
            <person name="Lajus A."/>
            <person name="Vallenet D."/>
            <person name="Medigue C."/>
            <person name="Fegan M."/>
            <person name="Allen C."/>
            <person name="Prior P."/>
        </authorList>
    </citation>
    <scope>NUCLEOTIDE SEQUENCE</scope>
    <source>
        <strain evidence="2">R24</strain>
    </source>
</reference>
<gene>
    <name evidence="2" type="ORF">RALSY_mp30820</name>
</gene>
<feature type="region of interest" description="Disordered" evidence="1">
    <location>
        <begin position="1"/>
        <end position="68"/>
    </location>
</feature>
<sequence length="289" mass="30711">MAGGKISGLHVRATAPAPANAGVPEPQQTPEPQQPGGRRVARSAELEGLAALPSPQAPASPVSAGQMRRAPLPLPAPAAEVPLEPLSAPAAEVSLEAAVIAEKKAVETALKRGAIWQKLGGGAEMTPVRQLKLARDGLVSAKAGLAALDPLTKHAVVDEADEARAQLMGYLAMAAISGIETYKHVLNEALKLERPQSRHASAQRESVCPGRLSCGSRRALTTWRPYSMSSRGIGTLWMTTCDFARHRARQARRACQWRPFCRWCCPAAPCKTRRCGLRPRLSLPTVPAG</sequence>
<accession>G3AAS6</accession>
<dbReference type="EMBL" id="FR854092">
    <property type="protein sequence ID" value="CCA87481.1"/>
    <property type="molecule type" value="Genomic_DNA"/>
</dbReference>
<evidence type="ECO:0000256" key="1">
    <source>
        <dbReference type="SAM" id="MobiDB-lite"/>
    </source>
</evidence>
<evidence type="ECO:0000313" key="2">
    <source>
        <dbReference type="EMBL" id="CCA87481.1"/>
    </source>
</evidence>